<dbReference type="KEGG" id="nik:F5I99_01775"/>
<dbReference type="NCBIfam" id="NF003816">
    <property type="entry name" value="PRK05406.1-5"/>
    <property type="match status" value="1"/>
</dbReference>
<evidence type="ECO:0000313" key="2">
    <source>
        <dbReference type="Proteomes" id="UP000325606"/>
    </source>
</evidence>
<dbReference type="Pfam" id="PF03746">
    <property type="entry name" value="LamB_YcsF"/>
    <property type="match status" value="1"/>
</dbReference>
<dbReference type="CDD" id="cd10787">
    <property type="entry name" value="LamB_YcsF_like"/>
    <property type="match status" value="1"/>
</dbReference>
<dbReference type="PANTHER" id="PTHR30292:SF0">
    <property type="entry name" value="5-OXOPROLINASE SUBUNIT A"/>
    <property type="match status" value="1"/>
</dbReference>
<dbReference type="InterPro" id="IPR011330">
    <property type="entry name" value="Glyco_hydro/deAcase_b/a-brl"/>
</dbReference>
<accession>A0A5J6LIQ8</accession>
<dbReference type="EMBL" id="CP044222">
    <property type="protein sequence ID" value="QEW08457.1"/>
    <property type="molecule type" value="Genomic_DNA"/>
</dbReference>
<dbReference type="Gene3D" id="3.20.20.370">
    <property type="entry name" value="Glycoside hydrolase/deacetylase"/>
    <property type="match status" value="1"/>
</dbReference>
<dbReference type="AlphaFoldDB" id="A0A5J6LIQ8"/>
<proteinExistence type="predicted"/>
<sequence>MSTCNASCPTALASVVPTQRWYCRSTTTNPHQPMLLNADVGESFGIWPLGRDAEVIPWLDQANIACGFHASDPLTMQKTVILALEHQVSIGAHPAYPDLIGFGRRSLKVSKDELRALIHYQVGALQAITRAEGGQVDYVKPHGALYNDMMSDPVLLQGVMQAIAALNQTDKTPLSLMLLSRADNTAAQALAEQCQLPLIFEAFADRAYTHEGLLMPRSEPGAVHQDRELILAQAISLAKQQCVTTPSGPLTLKADSLCVHGDNEQSIATVTAIHQALRQR</sequence>
<dbReference type="GO" id="GO:0005975">
    <property type="term" value="P:carbohydrate metabolic process"/>
    <property type="evidence" value="ECO:0007669"/>
    <property type="project" value="InterPro"/>
</dbReference>
<dbReference type="SUPFAM" id="SSF88713">
    <property type="entry name" value="Glycoside hydrolase/deacetylase"/>
    <property type="match status" value="1"/>
</dbReference>
<name>A0A5J6LIQ8_9GAMM</name>
<reference evidence="1 2" key="1">
    <citation type="submission" date="2019-09" db="EMBL/GenBank/DDBJ databases">
        <title>Nitrincola iocasae sp. nov., a bacterium isolated from the sediment collected at a cold seep field in South China Sea.</title>
        <authorList>
            <person name="Zhang H."/>
            <person name="Wang H."/>
            <person name="Li C."/>
        </authorList>
    </citation>
    <scope>NUCLEOTIDE SEQUENCE [LARGE SCALE GENOMIC DNA]</scope>
    <source>
        <strain evidence="1 2">KXZD1103</strain>
    </source>
</reference>
<dbReference type="InterPro" id="IPR005501">
    <property type="entry name" value="LamB/YcsF/PxpA-like"/>
</dbReference>
<evidence type="ECO:0000313" key="1">
    <source>
        <dbReference type="EMBL" id="QEW08457.1"/>
    </source>
</evidence>
<dbReference type="PANTHER" id="PTHR30292">
    <property type="entry name" value="UNCHARACTERIZED PROTEIN YBGL-RELATED"/>
    <property type="match status" value="1"/>
</dbReference>
<organism evidence="1 2">
    <name type="scientific">Nitrincola iocasae</name>
    <dbReference type="NCBI Taxonomy" id="2614693"/>
    <lineage>
        <taxon>Bacteria</taxon>
        <taxon>Pseudomonadati</taxon>
        <taxon>Pseudomonadota</taxon>
        <taxon>Gammaproteobacteria</taxon>
        <taxon>Oceanospirillales</taxon>
        <taxon>Oceanospirillaceae</taxon>
        <taxon>Nitrincola</taxon>
    </lineage>
</organism>
<dbReference type="NCBIfam" id="NF003814">
    <property type="entry name" value="PRK05406.1-3"/>
    <property type="match status" value="1"/>
</dbReference>
<dbReference type="Proteomes" id="UP000325606">
    <property type="component" value="Chromosome"/>
</dbReference>
<protein>
    <submittedName>
        <fullName evidence="1">5-oxoprolinase subunit PxpA</fullName>
    </submittedName>
</protein>
<gene>
    <name evidence="1" type="ORF">F5I99_01775</name>
</gene>
<keyword evidence="2" id="KW-1185">Reference proteome</keyword>